<protein>
    <recommendedName>
        <fullName evidence="1">Dermonecrotic toxin N-terminal domain-containing protein</fullName>
    </recommendedName>
</protein>
<dbReference type="SUPFAM" id="SSF159501">
    <property type="entry name" value="EreA/ChaN-like"/>
    <property type="match status" value="1"/>
</dbReference>
<dbReference type="EMBL" id="OBKZ01000056">
    <property type="protein sequence ID" value="SOB55267.1"/>
    <property type="molecule type" value="Genomic_DNA"/>
</dbReference>
<name>A0AAX2HFU9_9PSED</name>
<dbReference type="InterPro" id="IPR046673">
    <property type="entry name" value="ToxA_N"/>
</dbReference>
<evidence type="ECO:0000259" key="1">
    <source>
        <dbReference type="Pfam" id="PF20178"/>
    </source>
</evidence>
<dbReference type="Proteomes" id="UP000219564">
    <property type="component" value="Unassembled WGS sequence"/>
</dbReference>
<gene>
    <name evidence="2" type="ORF">PLUA15_90028</name>
</gene>
<dbReference type="CDD" id="cd14729">
    <property type="entry name" value="RtxA-like"/>
    <property type="match status" value="1"/>
</dbReference>
<dbReference type="RefSeq" id="WP_097192945.1">
    <property type="nucleotide sequence ID" value="NZ_OBKZ01000056.1"/>
</dbReference>
<feature type="domain" description="Dermonecrotic toxin N-terminal" evidence="1">
    <location>
        <begin position="415"/>
        <end position="654"/>
    </location>
</feature>
<evidence type="ECO:0000313" key="2">
    <source>
        <dbReference type="EMBL" id="SOB55267.1"/>
    </source>
</evidence>
<sequence length="1409" mass="157318">MTTHLDRLKSAEHKLHTLRLLVPTLEAAFNHRLCKTFPRLPQDSRTEGLHINHEALPEPGQSPVLVSKTLSSQIEGSFLAQTPPTFVQGQHHVYSQAYSVDEAHRTPGLTPADLESYLEHVIRNYDLCVQDVWADFWQTPHAEFQAMPPQQWLTQCLQHLLLDEAAVRLEDQTLSRAAADAITHCCSSVLPKHSSTQGLYEVFLKAERPMPDIKLRGVFAITDKHLSDTDDSSLRNVVFYTPDNGLEAFDSLHLLTQELNARLKDPDQRAALLNLVLAKEHPHTQGLEQVRLVSTEQEAPSLCAKGLIEKLKHDMLHACAEARRNHLAGTTFVSPQRLFKRIEQSVNASWFVNPAAIVRSRYAHLFEKQLPHWLKTATDDEKAQWRLAAARLIHEQQACEAPDASPITESGKKHTLLGYARTQLKQQIKADHGIECDPDSLCILTTEAVQTGPVIFPTFGSAYTAGNSIDKTGPTISYVTHRMSLTQLALSNVGVWDVTFALTAQIIEANGTPHPVLTKDYIKTLVRQLDVGDSYIKHLNHVLVTSPQAGWRKERYVALKRAQLSLDLLEAKLAGTLNATQVAIVQAVLDQPDDATRAKVEGAQVRAQLLIVNKNVLPGVMVFSSTASTELLCYLPDAPDNSRFLVANARQALGQLMSREHLHSYVQQRVTSARQPYLTPLLKAGLDESSTQLQIIYDHAFEASYNNEVSYAFRDADEQTTSTYESNVNTAKDAVLAVVDVVSFVLPVRVLLPIVALRFIYQITLGVDALAREEEHEAFLHFMGAIAHVTDGASDFAGSSVFARAIRQRVKPAAATLSPGAACAKPGSDLLLKTGGAYGGGVYESVASATGPTRHYIKDETGNVYRARYDTLENTWRVIDERNPNAPYQAPVREVSAGRWGVNVVAPFFQRKSAPVRLVESARVTGVNLSAHTADSQGIYHLNNKRYIQENGHVYEVYKGWLGRNVYVQTPGGSAQRAGPYKLRKTADHWEIKLGPNGWRSLRNPDIELPAALPVVPEGHYDVPAQYNKALQLHIENTPKFLDSHYIFPNPEIARLAKFFTEFRLKLLADAQHFFASNPIKPRPARPTLPAPMAPQDFFKRLHEDFNGIVVGECHSDIGAKKILIESMKSLSKNKVKVIYLEHLQTDAHQPLLDKYFKTGKMDRSLKQFLKNQDAGHQLPEGTPYTYSNLVREARRYGIEIKALDCMASYYSQDLPITAFNLERYEMFSYVASRVIQKHMADTGGHKWIALTGNSHANTFKGVPGLSELEGAVGIRVTDAACGTPYTLRQDISDLIKNRPGADYKLLKNDYWLEVNIQGAQPGRPPLSVEQLEHQLDKPGTFLLDNSPQGARLIHRSTSNEIVYTPLKTTESGHFFIERPRWQPVHEKRYVFVKDLIDDLHAIGLRHAP</sequence>
<dbReference type="Gene3D" id="3.40.50.11550">
    <property type="match status" value="1"/>
</dbReference>
<accession>A0AAX2HFU9</accession>
<proteinExistence type="predicted"/>
<dbReference type="Pfam" id="PF20178">
    <property type="entry name" value="ToxA_N"/>
    <property type="match status" value="1"/>
</dbReference>
<reference evidence="2 3" key="1">
    <citation type="submission" date="2017-08" db="EMBL/GenBank/DDBJ databases">
        <authorList>
            <person name="Chaillou S."/>
        </authorList>
    </citation>
    <scope>NUCLEOTIDE SEQUENCE [LARGE SCALE GENOMIC DNA]</scope>
    <source>
        <strain evidence="2 3">MFPA15A1205</strain>
    </source>
</reference>
<comment type="caution">
    <text evidence="2">The sequence shown here is derived from an EMBL/GenBank/DDBJ whole genome shotgun (WGS) entry which is preliminary data.</text>
</comment>
<organism evidence="2 3">
    <name type="scientific">Pseudomonas lundensis</name>
    <dbReference type="NCBI Taxonomy" id="86185"/>
    <lineage>
        <taxon>Bacteria</taxon>
        <taxon>Pseudomonadati</taxon>
        <taxon>Pseudomonadota</taxon>
        <taxon>Gammaproteobacteria</taxon>
        <taxon>Pseudomonadales</taxon>
        <taxon>Pseudomonadaceae</taxon>
        <taxon>Pseudomonas</taxon>
    </lineage>
</organism>
<evidence type="ECO:0000313" key="3">
    <source>
        <dbReference type="Proteomes" id="UP000219564"/>
    </source>
</evidence>